<dbReference type="Proteomes" id="UP000187609">
    <property type="component" value="Unassembled WGS sequence"/>
</dbReference>
<dbReference type="Gramene" id="OIT29273">
    <property type="protein sequence ID" value="OIT29273"/>
    <property type="gene ID" value="A4A49_57108"/>
</dbReference>
<accession>A0A314KJ11</accession>
<dbReference type="AlphaFoldDB" id="A0A314KJ11"/>
<evidence type="ECO:0000313" key="2">
    <source>
        <dbReference type="Proteomes" id="UP000187609"/>
    </source>
</evidence>
<reference evidence="1" key="1">
    <citation type="submission" date="2016-11" db="EMBL/GenBank/DDBJ databases">
        <title>The genome of Nicotiana attenuata.</title>
        <authorList>
            <person name="Xu S."/>
            <person name="Brockmoeller T."/>
            <person name="Gaquerel E."/>
            <person name="Navarro A."/>
            <person name="Kuhl H."/>
            <person name="Gase K."/>
            <person name="Ling Z."/>
            <person name="Zhou W."/>
            <person name="Kreitzer C."/>
            <person name="Stanke M."/>
            <person name="Tang H."/>
            <person name="Lyons E."/>
            <person name="Pandey P."/>
            <person name="Pandey S.P."/>
            <person name="Timmermann B."/>
            <person name="Baldwin I.T."/>
        </authorList>
    </citation>
    <scope>NUCLEOTIDE SEQUENCE [LARGE SCALE GENOMIC DNA]</scope>
    <source>
        <strain evidence="1">UT</strain>
    </source>
</reference>
<proteinExistence type="predicted"/>
<organism evidence="1 2">
    <name type="scientific">Nicotiana attenuata</name>
    <name type="common">Coyote tobacco</name>
    <dbReference type="NCBI Taxonomy" id="49451"/>
    <lineage>
        <taxon>Eukaryota</taxon>
        <taxon>Viridiplantae</taxon>
        <taxon>Streptophyta</taxon>
        <taxon>Embryophyta</taxon>
        <taxon>Tracheophyta</taxon>
        <taxon>Spermatophyta</taxon>
        <taxon>Magnoliopsida</taxon>
        <taxon>eudicotyledons</taxon>
        <taxon>Gunneridae</taxon>
        <taxon>Pentapetalae</taxon>
        <taxon>asterids</taxon>
        <taxon>lamiids</taxon>
        <taxon>Solanales</taxon>
        <taxon>Solanaceae</taxon>
        <taxon>Nicotianoideae</taxon>
        <taxon>Nicotianeae</taxon>
        <taxon>Nicotiana</taxon>
    </lineage>
</organism>
<dbReference type="EMBL" id="MJEQ01001825">
    <property type="protein sequence ID" value="OIT29273.1"/>
    <property type="molecule type" value="Genomic_DNA"/>
</dbReference>
<protein>
    <submittedName>
        <fullName evidence="1">Uncharacterized protein</fullName>
    </submittedName>
</protein>
<name>A0A314KJ11_NICAT</name>
<comment type="caution">
    <text evidence="1">The sequence shown here is derived from an EMBL/GenBank/DDBJ whole genome shotgun (WGS) entry which is preliminary data.</text>
</comment>
<sequence>MSQGSSASFGPRKNCHRGMVVSQFTATTPVNASQLFTKYSKNKGKRCQFWERDDDLLDPRIADHISSLKCEKDALKHEKIVLQIKVAELENILAMDVHEEVDDD</sequence>
<feature type="non-terminal residue" evidence="1">
    <location>
        <position position="104"/>
    </location>
</feature>
<keyword evidence="2" id="KW-1185">Reference proteome</keyword>
<gene>
    <name evidence="1" type="ORF">A4A49_57108</name>
</gene>
<evidence type="ECO:0000313" key="1">
    <source>
        <dbReference type="EMBL" id="OIT29273.1"/>
    </source>
</evidence>